<dbReference type="AlphaFoldDB" id="A0A2N3R5I9"/>
<evidence type="ECO:0000256" key="4">
    <source>
        <dbReference type="ARBA" id="ARBA00022679"/>
    </source>
</evidence>
<dbReference type="InterPro" id="IPR029044">
    <property type="entry name" value="Nucleotide-diphossugar_trans"/>
</dbReference>
<dbReference type="RefSeq" id="WP_101398793.1">
    <property type="nucleotide sequence ID" value="NZ_PCHH01000002.1"/>
</dbReference>
<dbReference type="InterPro" id="IPR001173">
    <property type="entry name" value="Glyco_trans_2-like"/>
</dbReference>
<evidence type="ECO:0000259" key="5">
    <source>
        <dbReference type="Pfam" id="PF00535"/>
    </source>
</evidence>
<comment type="similarity">
    <text evidence="2">Belongs to the glycosyltransferase 2 family.</text>
</comment>
<organism evidence="6 7">
    <name type="scientific">Bifidobacterium pseudolongum subsp. globosum</name>
    <dbReference type="NCBI Taxonomy" id="1690"/>
    <lineage>
        <taxon>Bacteria</taxon>
        <taxon>Bacillati</taxon>
        <taxon>Actinomycetota</taxon>
        <taxon>Actinomycetes</taxon>
        <taxon>Bifidobacteriales</taxon>
        <taxon>Bifidobacteriaceae</taxon>
        <taxon>Bifidobacterium</taxon>
    </lineage>
</organism>
<evidence type="ECO:0000256" key="2">
    <source>
        <dbReference type="ARBA" id="ARBA00006739"/>
    </source>
</evidence>
<proteinExistence type="inferred from homology"/>
<sequence>MISFVILHYLVSADTQKCIDSILALPDTSDCSIVVVDNHSNNGSFEEIKKIYSDNTNVYMIANKHNEGFARGNNVGYSFSRDTLDADTIVIINNDCFIDQSDFIIRLRGICEQGYDLIGPDIINIKDNKHQSPTNPPADYKKDYSHYSKLLTIYRALPNFAAQVFYDYVEKPRSAKAKEASHRILRQTDVQLHGACLIFANQFVKNEEMAFNPNTFLYLEEDLLFQYCMRNDYSIVFDPDIKVKHNASSSTNARHSSFKKRRINNLQHLKHSASIVIDEISRYGRY</sequence>
<dbReference type="Gene3D" id="3.90.550.10">
    <property type="entry name" value="Spore Coat Polysaccharide Biosynthesis Protein SpsA, Chain A"/>
    <property type="match status" value="1"/>
</dbReference>
<evidence type="ECO:0000313" key="6">
    <source>
        <dbReference type="EMBL" id="PKV04050.1"/>
    </source>
</evidence>
<protein>
    <submittedName>
        <fullName evidence="6">Glycosyl transferase family protein</fullName>
    </submittedName>
</protein>
<dbReference type="Pfam" id="PF00535">
    <property type="entry name" value="Glycos_transf_2"/>
    <property type="match status" value="1"/>
</dbReference>
<reference evidence="6 7" key="1">
    <citation type="submission" date="2017-10" db="EMBL/GenBank/DDBJ databases">
        <title>Bifidobacterium genomics.</title>
        <authorList>
            <person name="Lugli G.A."/>
            <person name="Milani C."/>
            <person name="Mancabelli L."/>
        </authorList>
    </citation>
    <scope>NUCLEOTIDE SEQUENCE [LARGE SCALE GENOMIC DNA]</scope>
    <source>
        <strain evidence="6 7">1520B</strain>
    </source>
</reference>
<comment type="pathway">
    <text evidence="1">Cell wall biogenesis; cell wall polysaccharide biosynthesis.</text>
</comment>
<dbReference type="SUPFAM" id="SSF53448">
    <property type="entry name" value="Nucleotide-diphospho-sugar transferases"/>
    <property type="match status" value="1"/>
</dbReference>
<comment type="caution">
    <text evidence="6">The sequence shown here is derived from an EMBL/GenBank/DDBJ whole genome shotgun (WGS) entry which is preliminary data.</text>
</comment>
<accession>A0A2N3R5I9</accession>
<keyword evidence="3" id="KW-0328">Glycosyltransferase</keyword>
<dbReference type="PANTHER" id="PTHR43179">
    <property type="entry name" value="RHAMNOSYLTRANSFERASE WBBL"/>
    <property type="match status" value="1"/>
</dbReference>
<keyword evidence="4 6" id="KW-0808">Transferase</keyword>
<evidence type="ECO:0000256" key="3">
    <source>
        <dbReference type="ARBA" id="ARBA00022676"/>
    </source>
</evidence>
<dbReference type="Proteomes" id="UP000233762">
    <property type="component" value="Unassembled WGS sequence"/>
</dbReference>
<dbReference type="GO" id="GO:0016757">
    <property type="term" value="F:glycosyltransferase activity"/>
    <property type="evidence" value="ECO:0007669"/>
    <property type="project" value="UniProtKB-KW"/>
</dbReference>
<gene>
    <name evidence="6" type="ORF">CQR50_0962</name>
</gene>
<dbReference type="PANTHER" id="PTHR43179:SF12">
    <property type="entry name" value="GALACTOFURANOSYLTRANSFERASE GLFT2"/>
    <property type="match status" value="1"/>
</dbReference>
<name>A0A2N3R5I9_9BIFI</name>
<dbReference type="EMBL" id="PCHH01000002">
    <property type="protein sequence ID" value="PKV04050.1"/>
    <property type="molecule type" value="Genomic_DNA"/>
</dbReference>
<feature type="domain" description="Glycosyltransferase 2-like" evidence="5">
    <location>
        <begin position="3"/>
        <end position="137"/>
    </location>
</feature>
<evidence type="ECO:0000313" key="7">
    <source>
        <dbReference type="Proteomes" id="UP000233762"/>
    </source>
</evidence>
<evidence type="ECO:0000256" key="1">
    <source>
        <dbReference type="ARBA" id="ARBA00004776"/>
    </source>
</evidence>